<organism evidence="2 3">
    <name type="scientific">Gossypium trilobum</name>
    <dbReference type="NCBI Taxonomy" id="34281"/>
    <lineage>
        <taxon>Eukaryota</taxon>
        <taxon>Viridiplantae</taxon>
        <taxon>Streptophyta</taxon>
        <taxon>Embryophyta</taxon>
        <taxon>Tracheophyta</taxon>
        <taxon>Spermatophyta</taxon>
        <taxon>Magnoliopsida</taxon>
        <taxon>eudicotyledons</taxon>
        <taxon>Gunneridae</taxon>
        <taxon>Pentapetalae</taxon>
        <taxon>rosids</taxon>
        <taxon>malvids</taxon>
        <taxon>Malvales</taxon>
        <taxon>Malvaceae</taxon>
        <taxon>Malvoideae</taxon>
        <taxon>Gossypium</taxon>
    </lineage>
</organism>
<dbReference type="AlphaFoldDB" id="A0A7J9EEK9"/>
<proteinExistence type="predicted"/>
<reference evidence="2 3" key="1">
    <citation type="journal article" date="2019" name="Genome Biol. Evol.">
        <title>Insights into the evolution of the New World diploid cottons (Gossypium, subgenus Houzingenia) based on genome sequencing.</title>
        <authorList>
            <person name="Grover C.E."/>
            <person name="Arick M.A. 2nd"/>
            <person name="Thrash A."/>
            <person name="Conover J.L."/>
            <person name="Sanders W.S."/>
            <person name="Peterson D.G."/>
            <person name="Frelichowski J.E."/>
            <person name="Scheffler J.A."/>
            <person name="Scheffler B.E."/>
            <person name="Wendel J.F."/>
        </authorList>
    </citation>
    <scope>NUCLEOTIDE SEQUENCE [LARGE SCALE GENOMIC DNA]</scope>
    <source>
        <strain evidence="2">8</strain>
        <tissue evidence="2">Leaf</tissue>
    </source>
</reference>
<dbReference type="EMBL" id="JABEZW010000007">
    <property type="protein sequence ID" value="MBA0770915.1"/>
    <property type="molecule type" value="Genomic_DNA"/>
</dbReference>
<dbReference type="Proteomes" id="UP000593568">
    <property type="component" value="Unassembled WGS sequence"/>
</dbReference>
<feature type="transmembrane region" description="Helical" evidence="1">
    <location>
        <begin position="106"/>
        <end position="126"/>
    </location>
</feature>
<comment type="caution">
    <text evidence="2">The sequence shown here is derived from an EMBL/GenBank/DDBJ whole genome shotgun (WGS) entry which is preliminary data.</text>
</comment>
<gene>
    <name evidence="2" type="ORF">Gotri_019463</name>
</gene>
<evidence type="ECO:0000313" key="2">
    <source>
        <dbReference type="EMBL" id="MBA0770915.1"/>
    </source>
</evidence>
<keyword evidence="3" id="KW-1185">Reference proteome</keyword>
<name>A0A7J9EEK9_9ROSI</name>
<accession>A0A7J9EEK9</accession>
<feature type="transmembrane region" description="Helical" evidence="1">
    <location>
        <begin position="146"/>
        <end position="173"/>
    </location>
</feature>
<protein>
    <submittedName>
        <fullName evidence="2">Uncharacterized protein</fullName>
    </submittedName>
</protein>
<keyword evidence="1" id="KW-1133">Transmembrane helix</keyword>
<keyword evidence="1" id="KW-0812">Transmembrane</keyword>
<keyword evidence="1" id="KW-0472">Membrane</keyword>
<sequence length="205" mass="23492">MRLAMRLKNSGSSNIEYYNGNEIEYYGPKSLVGLHYQYFPGRQSVPFSPSLEGDAKVRVADLPLSFSRSDFHQLTRYFETKYRLYCFFLEKNLVMRGLVFDIKSEILHWGVLKLGSLVVFVSKIAIHLTKLGFVDIGKPNCINNFVVPIFIVIVAVIAEMPTSAVTSAHTCFLQFSNWFMKKNGYSEREDSGWVLDSDYREGLDK</sequence>
<evidence type="ECO:0000313" key="3">
    <source>
        <dbReference type="Proteomes" id="UP000593568"/>
    </source>
</evidence>
<evidence type="ECO:0000256" key="1">
    <source>
        <dbReference type="SAM" id="Phobius"/>
    </source>
</evidence>